<feature type="domain" description="Serine aminopeptidase S33" evidence="2">
    <location>
        <begin position="192"/>
        <end position="423"/>
    </location>
</feature>
<reference evidence="4" key="1">
    <citation type="journal article" date="2019" name="Int. J. Syst. Evol. Microbiol.">
        <title>The Global Catalogue of Microorganisms (GCM) 10K type strain sequencing project: providing services to taxonomists for standard genome sequencing and annotation.</title>
        <authorList>
            <consortium name="The Broad Institute Genomics Platform"/>
            <consortium name="The Broad Institute Genome Sequencing Center for Infectious Disease"/>
            <person name="Wu L."/>
            <person name="Ma J."/>
        </authorList>
    </citation>
    <scope>NUCLEOTIDE SEQUENCE [LARGE SCALE GENOMIC DNA]</scope>
    <source>
        <strain evidence="4">KCTC 12708</strain>
    </source>
</reference>
<keyword evidence="4" id="KW-1185">Reference proteome</keyword>
<dbReference type="Gene3D" id="3.40.50.1820">
    <property type="entry name" value="alpha/beta hydrolase"/>
    <property type="match status" value="1"/>
</dbReference>
<evidence type="ECO:0000259" key="2">
    <source>
        <dbReference type="Pfam" id="PF12146"/>
    </source>
</evidence>
<dbReference type="PROSITE" id="PS00708">
    <property type="entry name" value="PRO_ENDOPEP_SER"/>
    <property type="match status" value="1"/>
</dbReference>
<dbReference type="InterPro" id="IPR022742">
    <property type="entry name" value="Hydrolase_4"/>
</dbReference>
<evidence type="ECO:0000313" key="3">
    <source>
        <dbReference type="EMBL" id="GGZ63623.1"/>
    </source>
</evidence>
<dbReference type="InterPro" id="IPR053145">
    <property type="entry name" value="AB_hydrolase_Est10"/>
</dbReference>
<keyword evidence="1 3" id="KW-0378">Hydrolase</keyword>
<organism evidence="3 4">
    <name type="scientific">Mesonia mobilis</name>
    <dbReference type="NCBI Taxonomy" id="369791"/>
    <lineage>
        <taxon>Bacteria</taxon>
        <taxon>Pseudomonadati</taxon>
        <taxon>Bacteroidota</taxon>
        <taxon>Flavobacteriia</taxon>
        <taxon>Flavobacteriales</taxon>
        <taxon>Flavobacteriaceae</taxon>
        <taxon>Mesonia</taxon>
    </lineage>
</organism>
<proteinExistence type="predicted"/>
<evidence type="ECO:0000256" key="1">
    <source>
        <dbReference type="ARBA" id="ARBA00022801"/>
    </source>
</evidence>
<name>A0ABQ3C0H5_9FLAO</name>
<dbReference type="EMBL" id="BMWY01000009">
    <property type="protein sequence ID" value="GGZ63623.1"/>
    <property type="molecule type" value="Genomic_DNA"/>
</dbReference>
<dbReference type="PANTHER" id="PTHR43265:SF1">
    <property type="entry name" value="ESTERASE ESTD"/>
    <property type="match status" value="1"/>
</dbReference>
<gene>
    <name evidence="3" type="ORF">GCM10008088_26360</name>
</gene>
<comment type="caution">
    <text evidence="3">The sequence shown here is derived from an EMBL/GenBank/DDBJ whole genome shotgun (WGS) entry which is preliminary data.</text>
</comment>
<dbReference type="Proteomes" id="UP000615593">
    <property type="component" value="Unassembled WGS sequence"/>
</dbReference>
<dbReference type="Pfam" id="PF12146">
    <property type="entry name" value="Hydrolase_4"/>
    <property type="match status" value="1"/>
</dbReference>
<accession>A0ABQ3C0H5</accession>
<dbReference type="InterPro" id="IPR029058">
    <property type="entry name" value="AB_hydrolase_fold"/>
</dbReference>
<dbReference type="SUPFAM" id="SSF53474">
    <property type="entry name" value="alpha/beta-Hydrolases"/>
    <property type="match status" value="1"/>
</dbReference>
<dbReference type="PANTHER" id="PTHR43265">
    <property type="entry name" value="ESTERASE ESTD"/>
    <property type="match status" value="1"/>
</dbReference>
<dbReference type="RefSeq" id="WP_027885418.1">
    <property type="nucleotide sequence ID" value="NZ_BMWY01000009.1"/>
</dbReference>
<evidence type="ECO:0000313" key="4">
    <source>
        <dbReference type="Proteomes" id="UP000615593"/>
    </source>
</evidence>
<dbReference type="GeneID" id="94370300"/>
<dbReference type="GO" id="GO:0016787">
    <property type="term" value="F:hydrolase activity"/>
    <property type="evidence" value="ECO:0007669"/>
    <property type="project" value="UniProtKB-KW"/>
</dbReference>
<dbReference type="InterPro" id="IPR002471">
    <property type="entry name" value="Pept_S9_AS"/>
</dbReference>
<sequence>MEKILPALLLFISNLVFSQSLEGDWQGNLEFQGMSLPTIFHIEKTEDAYKATMDSPNQNAYGIPIDEVTFENNTLTLTQKAAQLKYEATLVDETHLEGTFNQRGFSIPLNLEKITAEENETSAAKPNRPQTPKAPFPYLEEEVTFYNPKAKINLAGTLSIPEGKGKFPAVILISGSGPQNRNEELFNHQPFKVLADHLTRNGIAVLRYDDRGTAASEGDFAKATTYDFIDDAKAAVEFLKNRKEINKQKIGAIGHSEGGFIAPALTKKTKLDFIVLMAAPGLQGSTLLNLQRQKQEELMGINPMMTLQRMQVFQEVYDVVLDTTLNKEETKIQTKQVFAKHWGNLISEDQLNQIVDQTNTEWMKTFIRLDPKTYLEQVNCEVLALNGEKDSQVPAKENLAAIKESVEKSGEEITIIAYPKLNHLFQTAVTGSVSEYKEIEETINRQVLEDITNWIKAETK</sequence>
<protein>
    <submittedName>
        <fullName evidence="3">Alpha/beta hydrolase</fullName>
    </submittedName>
</protein>